<comment type="caution">
    <text evidence="2">The sequence shown here is derived from an EMBL/GenBank/DDBJ whole genome shotgun (WGS) entry which is preliminary data.</text>
</comment>
<accession>A0ABT0D9S9</accession>
<organism evidence="2 3">
    <name type="scientific">Ancylobacter crimeensis</name>
    <dbReference type="NCBI Taxonomy" id="2579147"/>
    <lineage>
        <taxon>Bacteria</taxon>
        <taxon>Pseudomonadati</taxon>
        <taxon>Pseudomonadota</taxon>
        <taxon>Alphaproteobacteria</taxon>
        <taxon>Hyphomicrobiales</taxon>
        <taxon>Xanthobacteraceae</taxon>
        <taxon>Ancylobacter</taxon>
    </lineage>
</organism>
<reference evidence="2 3" key="1">
    <citation type="submission" date="2022-04" db="EMBL/GenBank/DDBJ databases">
        <authorList>
            <person name="Grouzdev D.S."/>
            <person name="Pantiukh K.S."/>
            <person name="Krutkina M.S."/>
        </authorList>
    </citation>
    <scope>NUCLEOTIDE SEQUENCE [LARGE SCALE GENOMIC DNA]</scope>
    <source>
        <strain evidence="2 3">6x-1</strain>
    </source>
</reference>
<evidence type="ECO:0000259" key="1">
    <source>
        <dbReference type="Pfam" id="PF05899"/>
    </source>
</evidence>
<name>A0ABT0D9S9_9HYPH</name>
<proteinExistence type="predicted"/>
<dbReference type="EMBL" id="JALKCH010000004">
    <property type="protein sequence ID" value="MCK0196705.1"/>
    <property type="molecule type" value="Genomic_DNA"/>
</dbReference>
<dbReference type="PANTHER" id="PTHR40943:SF2">
    <property type="entry name" value="(S)-UREIDOGLYCINE AMINOHYDROLASE CUPIN DOMAIN-CONTAINING PROTEIN"/>
    <property type="match status" value="1"/>
</dbReference>
<dbReference type="RefSeq" id="WP_247028359.1">
    <property type="nucleotide sequence ID" value="NZ_JALKCH010000004.1"/>
</dbReference>
<evidence type="ECO:0000313" key="2">
    <source>
        <dbReference type="EMBL" id="MCK0196705.1"/>
    </source>
</evidence>
<dbReference type="InterPro" id="IPR011051">
    <property type="entry name" value="RmlC_Cupin_sf"/>
</dbReference>
<dbReference type="PANTHER" id="PTHR40943">
    <property type="entry name" value="CYTOPLASMIC PROTEIN-RELATED"/>
    <property type="match status" value="1"/>
</dbReference>
<evidence type="ECO:0000313" key="3">
    <source>
        <dbReference type="Proteomes" id="UP001203284"/>
    </source>
</evidence>
<dbReference type="InterPro" id="IPR014710">
    <property type="entry name" value="RmlC-like_jellyroll"/>
</dbReference>
<sequence length="117" mass="13313">MTLLLTYDLGKLGVPEESAPDADRVIAGNPRHLTWNLETTPDEKVFSGVWESSPGMWRVEYEEWEFCSFLSGVSVLHEEGKLPVRLEAGDSFVIRPGFRGVWEVVETTRKLYVIRLS</sequence>
<dbReference type="InterPro" id="IPR008579">
    <property type="entry name" value="UGlyAH_Cupin_dom"/>
</dbReference>
<gene>
    <name evidence="2" type="ORF">MWN34_07225</name>
</gene>
<dbReference type="SUPFAM" id="SSF51182">
    <property type="entry name" value="RmlC-like cupins"/>
    <property type="match status" value="1"/>
</dbReference>
<dbReference type="CDD" id="cd02227">
    <property type="entry name" value="cupin_TM1112-like"/>
    <property type="match status" value="1"/>
</dbReference>
<protein>
    <submittedName>
        <fullName evidence="2">Cupin domain-containing protein</fullName>
    </submittedName>
</protein>
<dbReference type="Proteomes" id="UP001203284">
    <property type="component" value="Unassembled WGS sequence"/>
</dbReference>
<keyword evidence="3" id="KW-1185">Reference proteome</keyword>
<dbReference type="Gene3D" id="2.60.120.10">
    <property type="entry name" value="Jelly Rolls"/>
    <property type="match status" value="1"/>
</dbReference>
<feature type="domain" description="(S)-ureidoglycine aminohydrolase cupin" evidence="1">
    <location>
        <begin position="41"/>
        <end position="112"/>
    </location>
</feature>
<dbReference type="Pfam" id="PF05899">
    <property type="entry name" value="Cupin_3"/>
    <property type="match status" value="1"/>
</dbReference>